<proteinExistence type="predicted"/>
<sequence>MINTMLKSKPFRYILALLGSAAGLCLLTLIYPTLQRPAYNGFNILLPREQFIAYEAFILLFFQLAVYRLLKDKRTTWYPLLAYPKSMRKTFIKKGLTALIATLPIIIFASFLHCMTVTSQDLTYLWMLYAIHFIFFLLENYGIADGYLDTRIVNIIHVLTLPFFYFAIVNQHDWLPILVNLRLPITILLVMIYAVLFIFIDTNCRRILFHEIFLRDYFKNNANGPIVLVNAKIVKCGKYLNLYHRLNPNHNGYWRFIAYFDILLKKNKTLLLVMLAFFLLKFYWLFLCVLLFLILRLFIDAFKLNKLKYRVQGSIK</sequence>
<dbReference type="STRING" id="1034346.GCA_000313565_03183"/>
<dbReference type="EMBL" id="QJKH01000011">
    <property type="protein sequence ID" value="PXX77270.1"/>
    <property type="molecule type" value="Genomic_DNA"/>
</dbReference>
<accession>A0A318KIK5</accession>
<keyword evidence="3" id="KW-1185">Reference proteome</keyword>
<feature type="transmembrane region" description="Helical" evidence="1">
    <location>
        <begin position="51"/>
        <end position="70"/>
    </location>
</feature>
<dbReference type="Proteomes" id="UP000247612">
    <property type="component" value="Unassembled WGS sequence"/>
</dbReference>
<keyword evidence="1" id="KW-0472">Membrane</keyword>
<dbReference type="RefSeq" id="WP_022939464.1">
    <property type="nucleotide sequence ID" value="NZ_CABKRQ010000010.1"/>
</dbReference>
<comment type="caution">
    <text evidence="2">The sequence shown here is derived from an EMBL/GenBank/DDBJ whole genome shotgun (WGS) entry which is preliminary data.</text>
</comment>
<organism evidence="2 3">
    <name type="scientific">Dielma fastidiosa</name>
    <dbReference type="NCBI Taxonomy" id="1034346"/>
    <lineage>
        <taxon>Bacteria</taxon>
        <taxon>Bacillati</taxon>
        <taxon>Bacillota</taxon>
        <taxon>Erysipelotrichia</taxon>
        <taxon>Erysipelotrichales</taxon>
        <taxon>Erysipelotrichaceae</taxon>
        <taxon>Dielma</taxon>
    </lineage>
</organism>
<evidence type="ECO:0000313" key="3">
    <source>
        <dbReference type="Proteomes" id="UP000247612"/>
    </source>
</evidence>
<gene>
    <name evidence="2" type="ORF">DES51_11112</name>
</gene>
<protein>
    <submittedName>
        <fullName evidence="2">Uncharacterized protein</fullName>
    </submittedName>
</protein>
<feature type="transmembrane region" description="Helical" evidence="1">
    <location>
        <begin position="151"/>
        <end position="169"/>
    </location>
</feature>
<evidence type="ECO:0000313" key="2">
    <source>
        <dbReference type="EMBL" id="PXX77270.1"/>
    </source>
</evidence>
<name>A0A318KIK5_9FIRM</name>
<feature type="transmembrane region" description="Helical" evidence="1">
    <location>
        <begin position="181"/>
        <end position="200"/>
    </location>
</feature>
<feature type="transmembrane region" description="Helical" evidence="1">
    <location>
        <begin position="124"/>
        <end position="144"/>
    </location>
</feature>
<dbReference type="AlphaFoldDB" id="A0A318KIK5"/>
<keyword evidence="1" id="KW-0812">Transmembrane</keyword>
<feature type="transmembrane region" description="Helical" evidence="1">
    <location>
        <begin position="270"/>
        <end position="299"/>
    </location>
</feature>
<reference evidence="2 3" key="1">
    <citation type="submission" date="2018-05" db="EMBL/GenBank/DDBJ databases">
        <title>Genomic Encyclopedia of Type Strains, Phase IV (KMG-IV): sequencing the most valuable type-strain genomes for metagenomic binning, comparative biology and taxonomic classification.</title>
        <authorList>
            <person name="Goeker M."/>
        </authorList>
    </citation>
    <scope>NUCLEOTIDE SEQUENCE [LARGE SCALE GENOMIC DNA]</scope>
    <source>
        <strain evidence="2 3">JC118</strain>
    </source>
</reference>
<keyword evidence="1" id="KW-1133">Transmembrane helix</keyword>
<feature type="transmembrane region" description="Helical" evidence="1">
    <location>
        <begin position="91"/>
        <end position="112"/>
    </location>
</feature>
<feature type="transmembrane region" description="Helical" evidence="1">
    <location>
        <begin position="12"/>
        <end position="31"/>
    </location>
</feature>
<evidence type="ECO:0000256" key="1">
    <source>
        <dbReference type="SAM" id="Phobius"/>
    </source>
</evidence>